<protein>
    <submittedName>
        <fullName evidence="11">TRAP transporter small permease</fullName>
    </submittedName>
</protein>
<proteinExistence type="inferred from homology"/>
<evidence type="ECO:0000256" key="1">
    <source>
        <dbReference type="ARBA" id="ARBA00004429"/>
    </source>
</evidence>
<dbReference type="AlphaFoldDB" id="A0A7C4ETQ8"/>
<keyword evidence="2" id="KW-0813">Transport</keyword>
<reference evidence="11" key="1">
    <citation type="journal article" date="2020" name="mSystems">
        <title>Genome- and Community-Level Interaction Insights into Carbon Utilization and Element Cycling Functions of Hydrothermarchaeota in Hydrothermal Sediment.</title>
        <authorList>
            <person name="Zhou Z."/>
            <person name="Liu Y."/>
            <person name="Xu W."/>
            <person name="Pan J."/>
            <person name="Luo Z.H."/>
            <person name="Li M."/>
        </authorList>
    </citation>
    <scope>NUCLEOTIDE SEQUENCE [LARGE SCALE GENOMIC DNA]</scope>
    <source>
        <strain evidence="11">SpSt-769</strain>
    </source>
</reference>
<keyword evidence="7 9" id="KW-0472">Membrane</keyword>
<accession>A0A7C4ETQ8</accession>
<keyword evidence="6 9" id="KW-1133">Transmembrane helix</keyword>
<evidence type="ECO:0000256" key="5">
    <source>
        <dbReference type="ARBA" id="ARBA00022692"/>
    </source>
</evidence>
<dbReference type="EMBL" id="DTGT01000198">
    <property type="protein sequence ID" value="HGH60930.1"/>
    <property type="molecule type" value="Genomic_DNA"/>
</dbReference>
<evidence type="ECO:0000256" key="4">
    <source>
        <dbReference type="ARBA" id="ARBA00022519"/>
    </source>
</evidence>
<comment type="similarity">
    <text evidence="8">Belongs to the TRAP transporter small permease family.</text>
</comment>
<evidence type="ECO:0000256" key="9">
    <source>
        <dbReference type="SAM" id="Phobius"/>
    </source>
</evidence>
<dbReference type="PANTHER" id="PTHR35011">
    <property type="entry name" value="2,3-DIKETO-L-GULONATE TRAP TRANSPORTER SMALL PERMEASE PROTEIN YIAM"/>
    <property type="match status" value="1"/>
</dbReference>
<dbReference type="GO" id="GO:0015740">
    <property type="term" value="P:C4-dicarboxylate transport"/>
    <property type="evidence" value="ECO:0007669"/>
    <property type="project" value="TreeGrafter"/>
</dbReference>
<evidence type="ECO:0000256" key="2">
    <source>
        <dbReference type="ARBA" id="ARBA00022448"/>
    </source>
</evidence>
<sequence length="163" mass="17757">MGSLKRLSELLSNIFTGIGGVSLVLMTSIACVNMFLRLWGTPLSPAYELVSYLGATTVALPLGYAQLKKSHIAVDILSTHFPTSVRKATTAISLFLSIILFGLGTWKVAQHATNFMQTGELSETTRMPFYPFTYAVSVSCGLLTFCLLVDLLTVLMPSQEKNK</sequence>
<dbReference type="GO" id="GO:0022857">
    <property type="term" value="F:transmembrane transporter activity"/>
    <property type="evidence" value="ECO:0007669"/>
    <property type="project" value="TreeGrafter"/>
</dbReference>
<evidence type="ECO:0000313" key="11">
    <source>
        <dbReference type="EMBL" id="HGH60930.1"/>
    </source>
</evidence>
<evidence type="ECO:0000256" key="7">
    <source>
        <dbReference type="ARBA" id="ARBA00023136"/>
    </source>
</evidence>
<comment type="subcellular location">
    <subcellularLocation>
        <location evidence="1">Cell inner membrane</location>
        <topology evidence="1">Multi-pass membrane protein</topology>
    </subcellularLocation>
</comment>
<evidence type="ECO:0000259" key="10">
    <source>
        <dbReference type="Pfam" id="PF04290"/>
    </source>
</evidence>
<keyword evidence="3" id="KW-1003">Cell membrane</keyword>
<evidence type="ECO:0000256" key="3">
    <source>
        <dbReference type="ARBA" id="ARBA00022475"/>
    </source>
</evidence>
<dbReference type="PROSITE" id="PS51257">
    <property type="entry name" value="PROKAR_LIPOPROTEIN"/>
    <property type="match status" value="1"/>
</dbReference>
<keyword evidence="4" id="KW-0997">Cell inner membrane</keyword>
<keyword evidence="5 9" id="KW-0812">Transmembrane</keyword>
<feature type="domain" description="Tripartite ATP-independent periplasmic transporters DctQ component" evidence="10">
    <location>
        <begin position="26"/>
        <end position="154"/>
    </location>
</feature>
<organism evidence="11">
    <name type="scientific">Desulfomonile tiedjei</name>
    <dbReference type="NCBI Taxonomy" id="2358"/>
    <lineage>
        <taxon>Bacteria</taxon>
        <taxon>Pseudomonadati</taxon>
        <taxon>Thermodesulfobacteriota</taxon>
        <taxon>Desulfomonilia</taxon>
        <taxon>Desulfomonilales</taxon>
        <taxon>Desulfomonilaceae</taxon>
        <taxon>Desulfomonile</taxon>
    </lineage>
</organism>
<dbReference type="Pfam" id="PF04290">
    <property type="entry name" value="DctQ"/>
    <property type="match status" value="1"/>
</dbReference>
<dbReference type="InterPro" id="IPR007387">
    <property type="entry name" value="TRAP_DctQ"/>
</dbReference>
<dbReference type="InterPro" id="IPR055348">
    <property type="entry name" value="DctQ"/>
</dbReference>
<comment type="caution">
    <text evidence="11">The sequence shown here is derived from an EMBL/GenBank/DDBJ whole genome shotgun (WGS) entry which is preliminary data.</text>
</comment>
<dbReference type="PANTHER" id="PTHR35011:SF10">
    <property type="entry name" value="TRAP TRANSPORTER SMALL PERMEASE PROTEIN"/>
    <property type="match status" value="1"/>
</dbReference>
<evidence type="ECO:0000256" key="6">
    <source>
        <dbReference type="ARBA" id="ARBA00022989"/>
    </source>
</evidence>
<gene>
    <name evidence="11" type="ORF">ENV54_06495</name>
</gene>
<evidence type="ECO:0000256" key="8">
    <source>
        <dbReference type="ARBA" id="ARBA00038436"/>
    </source>
</evidence>
<name>A0A7C4ETQ8_9BACT</name>
<dbReference type="GO" id="GO:0005886">
    <property type="term" value="C:plasma membrane"/>
    <property type="evidence" value="ECO:0007669"/>
    <property type="project" value="UniProtKB-SubCell"/>
</dbReference>
<feature type="transmembrane region" description="Helical" evidence="9">
    <location>
        <begin position="88"/>
        <end position="109"/>
    </location>
</feature>
<feature type="transmembrane region" description="Helical" evidence="9">
    <location>
        <begin position="129"/>
        <end position="155"/>
    </location>
</feature>
<feature type="transmembrane region" description="Helical" evidence="9">
    <location>
        <begin position="12"/>
        <end position="37"/>
    </location>
</feature>